<evidence type="ECO:0000256" key="6">
    <source>
        <dbReference type="ARBA" id="ARBA00022777"/>
    </source>
</evidence>
<keyword evidence="8" id="KW-0902">Two-component regulatory system</keyword>
<evidence type="ECO:0000256" key="5">
    <source>
        <dbReference type="ARBA" id="ARBA00022741"/>
    </source>
</evidence>
<dbReference type="SMART" id="SM00388">
    <property type="entry name" value="HisKA"/>
    <property type="match status" value="1"/>
</dbReference>
<evidence type="ECO:0000259" key="16">
    <source>
        <dbReference type="PROSITE" id="PS50113"/>
    </source>
</evidence>
<keyword evidence="12" id="KW-0812">Transmembrane</keyword>
<feature type="domain" description="Histidine kinase" evidence="13">
    <location>
        <begin position="517"/>
        <end position="738"/>
    </location>
</feature>
<dbReference type="RefSeq" id="WP_092372434.1">
    <property type="nucleotide sequence ID" value="NZ_FORX01000001.1"/>
</dbReference>
<evidence type="ECO:0000256" key="2">
    <source>
        <dbReference type="ARBA" id="ARBA00012438"/>
    </source>
</evidence>
<evidence type="ECO:0000256" key="12">
    <source>
        <dbReference type="SAM" id="Phobius"/>
    </source>
</evidence>
<keyword evidence="6" id="KW-0418">Kinase</keyword>
<dbReference type="GO" id="GO:0005524">
    <property type="term" value="F:ATP binding"/>
    <property type="evidence" value="ECO:0007669"/>
    <property type="project" value="UniProtKB-KW"/>
</dbReference>
<evidence type="ECO:0000259" key="13">
    <source>
        <dbReference type="PROSITE" id="PS50109"/>
    </source>
</evidence>
<dbReference type="Gene3D" id="3.30.450.20">
    <property type="entry name" value="PAS domain"/>
    <property type="match status" value="2"/>
</dbReference>
<dbReference type="PANTHER" id="PTHR45339">
    <property type="entry name" value="HYBRID SIGNAL TRANSDUCTION HISTIDINE KINASE J"/>
    <property type="match status" value="1"/>
</dbReference>
<dbReference type="SMART" id="SM00448">
    <property type="entry name" value="REC"/>
    <property type="match status" value="1"/>
</dbReference>
<comment type="catalytic activity">
    <reaction evidence="1">
        <text>ATP + protein L-histidine = ADP + protein N-phospho-L-histidine.</text>
        <dbReference type="EC" id="2.7.13.3"/>
    </reaction>
</comment>
<dbReference type="CDD" id="cd00130">
    <property type="entry name" value="PAS"/>
    <property type="match status" value="1"/>
</dbReference>
<dbReference type="PROSITE" id="PS50113">
    <property type="entry name" value="PAC"/>
    <property type="match status" value="1"/>
</dbReference>
<dbReference type="SUPFAM" id="SSF55785">
    <property type="entry name" value="PYP-like sensor domain (PAS domain)"/>
    <property type="match status" value="2"/>
</dbReference>
<evidence type="ECO:0000256" key="7">
    <source>
        <dbReference type="ARBA" id="ARBA00022840"/>
    </source>
</evidence>
<feature type="transmembrane region" description="Helical" evidence="12">
    <location>
        <begin position="16"/>
        <end position="33"/>
    </location>
</feature>
<dbReference type="OrthoDB" id="5378360at2"/>
<keyword evidence="3 11" id="KW-0597">Phosphoprotein</keyword>
<feature type="domain" description="PAC" evidence="16">
    <location>
        <begin position="332"/>
        <end position="382"/>
    </location>
</feature>
<evidence type="ECO:0000256" key="8">
    <source>
        <dbReference type="ARBA" id="ARBA00023012"/>
    </source>
</evidence>
<dbReference type="Pfam" id="PF00512">
    <property type="entry name" value="HisKA"/>
    <property type="match status" value="1"/>
</dbReference>
<evidence type="ECO:0000313" key="18">
    <source>
        <dbReference type="Proteomes" id="UP000198635"/>
    </source>
</evidence>
<dbReference type="SUPFAM" id="SSF52172">
    <property type="entry name" value="CheY-like"/>
    <property type="match status" value="1"/>
</dbReference>
<keyword evidence="7" id="KW-0067">ATP-binding</keyword>
<dbReference type="InterPro" id="IPR011006">
    <property type="entry name" value="CheY-like_superfamily"/>
</dbReference>
<dbReference type="InterPro" id="IPR036890">
    <property type="entry name" value="HATPase_C_sf"/>
</dbReference>
<dbReference type="PANTHER" id="PTHR45339:SF1">
    <property type="entry name" value="HYBRID SIGNAL TRANSDUCTION HISTIDINE KINASE J"/>
    <property type="match status" value="1"/>
</dbReference>
<dbReference type="InterPro" id="IPR035965">
    <property type="entry name" value="PAS-like_dom_sf"/>
</dbReference>
<accession>A0A1I3NTS7</accession>
<dbReference type="Pfam" id="PF00072">
    <property type="entry name" value="Response_reg"/>
    <property type="match status" value="1"/>
</dbReference>
<feature type="domain" description="PAS" evidence="15">
    <location>
        <begin position="383"/>
        <end position="434"/>
    </location>
</feature>
<evidence type="ECO:0000259" key="15">
    <source>
        <dbReference type="PROSITE" id="PS50112"/>
    </source>
</evidence>
<dbReference type="STRING" id="52560.SAMN04488082_101386"/>
<dbReference type="GO" id="GO:0000155">
    <property type="term" value="F:phosphorelay sensor kinase activity"/>
    <property type="evidence" value="ECO:0007669"/>
    <property type="project" value="InterPro"/>
</dbReference>
<dbReference type="InterPro" id="IPR003594">
    <property type="entry name" value="HATPase_dom"/>
</dbReference>
<evidence type="ECO:0000256" key="11">
    <source>
        <dbReference type="PROSITE-ProRule" id="PRU00169"/>
    </source>
</evidence>
<evidence type="ECO:0000313" key="17">
    <source>
        <dbReference type="EMBL" id="SFJ12552.1"/>
    </source>
</evidence>
<dbReference type="SUPFAM" id="SSF47384">
    <property type="entry name" value="Homodimeric domain of signal transducing histidine kinase"/>
    <property type="match status" value="1"/>
</dbReference>
<sequence>MKSLSSINLEHPNQRRVLALLALMLLGIILLGIKEAYRYRVIWEHQLLMKAEQAHLDLVQTFRVEMNSARLGFDRLPLVSDLPGLFAIESTIDRALMRSRGSLVVMHQGGQLGAGAPGGRGADQGIHLARPMPPELLSEASKLVPMVREISDHGHFMVRNLLHALDGAEAEEAAADMASIHEQAEALFDQAETTADILQRDIRARIALAIENHQANADRLLVMTCGLVIFLLAGMVTLCVRIMFSFADMLRSREKDGAAVVEANAGMERILEALPVGIAILGQDRIIRRVNLAATNLLDIEPGWFFERRVPWDMFYEKAQDDDPERQPRVEFEHEVRMRALEGRTLDVIKSSIPVILQGETLILEVFMDVTQRKQAERELLQEKSRLESLLSGINEGVALTDERGGVLEVNDSLCRILGIEAAGLLGRKIWDLFPGGILGTQMAQGLRALQEDPRTRLREIQLESFRDMALVVRMQPVLGAEAFGGMIVSVIEVTEIVDARRRAEAASQAKSMFLANMSHEIRTPMNSILGHGELLARTRLDPEQTDCVQGIRVCAESLLVIINDILDFSKIEAGMLRIVPEDVELGELLARVRTMFSDQAQKKGLDLRLVTSGLPRVVSTDSGRLTQILVNLLGNAIKFTEQGGVELSVRGEIGAGGKASLCFSVRDTGIGISPDRQQGIFISFEQADGSLTREYGGTGLGLTIANSLVRLLGGSGISVQSQVGQGSTFAFTLDMNVSAAAPARQLAANDADERSFGHVRVLAAEDNPFNRSLLMKMLSSLNVKDVQLVENGREAVDVLAAGQVFDIVLMDIQMPVMDGLEATRKIRSMGLSVPIIALTAHALESDQLKSLGAGMNGHLSKPYCLQDLLETLGTWCS</sequence>
<dbReference type="Gene3D" id="3.30.565.10">
    <property type="entry name" value="Histidine kinase-like ATPase, C-terminal domain"/>
    <property type="match status" value="1"/>
</dbReference>
<keyword evidence="18" id="KW-1185">Reference proteome</keyword>
<dbReference type="CDD" id="cd16922">
    <property type="entry name" value="HATPase_EvgS-ArcB-TorS-like"/>
    <property type="match status" value="1"/>
</dbReference>
<gene>
    <name evidence="17" type="ORF">SAMN04488082_101386</name>
</gene>
<keyword evidence="4" id="KW-0808">Transferase</keyword>
<dbReference type="InterPro" id="IPR036097">
    <property type="entry name" value="HisK_dim/P_sf"/>
</dbReference>
<reference evidence="18" key="1">
    <citation type="submission" date="2016-10" db="EMBL/GenBank/DDBJ databases">
        <authorList>
            <person name="Varghese N."/>
            <person name="Submissions S."/>
        </authorList>
    </citation>
    <scope>NUCLEOTIDE SEQUENCE [LARGE SCALE GENOMIC DNA]</scope>
    <source>
        <strain evidence="18">DSM 5918</strain>
    </source>
</reference>
<name>A0A1I3NTS7_9BACT</name>
<protein>
    <recommendedName>
        <fullName evidence="10">Sensory/regulatory protein RpfC</fullName>
        <ecNumber evidence="2">2.7.13.3</ecNumber>
    </recommendedName>
</protein>
<dbReference type="Pfam" id="PF02518">
    <property type="entry name" value="HATPase_c"/>
    <property type="match status" value="1"/>
</dbReference>
<organism evidence="17 18">
    <name type="scientific">Desulfomicrobium apsheronum</name>
    <dbReference type="NCBI Taxonomy" id="52560"/>
    <lineage>
        <taxon>Bacteria</taxon>
        <taxon>Pseudomonadati</taxon>
        <taxon>Thermodesulfobacteriota</taxon>
        <taxon>Desulfovibrionia</taxon>
        <taxon>Desulfovibrionales</taxon>
        <taxon>Desulfomicrobiaceae</taxon>
        <taxon>Desulfomicrobium</taxon>
    </lineage>
</organism>
<dbReference type="InterPro" id="IPR001789">
    <property type="entry name" value="Sig_transdc_resp-reg_receiver"/>
</dbReference>
<dbReference type="InterPro" id="IPR003661">
    <property type="entry name" value="HisK_dim/P_dom"/>
</dbReference>
<dbReference type="NCBIfam" id="TIGR00229">
    <property type="entry name" value="sensory_box"/>
    <property type="match status" value="1"/>
</dbReference>
<comment type="subunit">
    <text evidence="9">At low DSF concentrations, interacts with RpfF.</text>
</comment>
<evidence type="ECO:0000256" key="1">
    <source>
        <dbReference type="ARBA" id="ARBA00000085"/>
    </source>
</evidence>
<evidence type="ECO:0000259" key="14">
    <source>
        <dbReference type="PROSITE" id="PS50110"/>
    </source>
</evidence>
<evidence type="ECO:0000256" key="4">
    <source>
        <dbReference type="ARBA" id="ARBA00022679"/>
    </source>
</evidence>
<feature type="domain" description="Response regulatory" evidence="14">
    <location>
        <begin position="761"/>
        <end position="877"/>
    </location>
</feature>
<dbReference type="SMART" id="SM00387">
    <property type="entry name" value="HATPase_c"/>
    <property type="match status" value="1"/>
</dbReference>
<dbReference type="PROSITE" id="PS50109">
    <property type="entry name" value="HIS_KIN"/>
    <property type="match status" value="1"/>
</dbReference>
<proteinExistence type="predicted"/>
<dbReference type="PROSITE" id="PS50112">
    <property type="entry name" value="PAS"/>
    <property type="match status" value="1"/>
</dbReference>
<dbReference type="InterPro" id="IPR000014">
    <property type="entry name" value="PAS"/>
</dbReference>
<dbReference type="InterPro" id="IPR004358">
    <property type="entry name" value="Sig_transdc_His_kin-like_C"/>
</dbReference>
<dbReference type="CDD" id="cd00082">
    <property type="entry name" value="HisKA"/>
    <property type="match status" value="1"/>
</dbReference>
<dbReference type="InterPro" id="IPR000700">
    <property type="entry name" value="PAS-assoc_C"/>
</dbReference>
<dbReference type="EC" id="2.7.13.3" evidence="2"/>
<dbReference type="Proteomes" id="UP000198635">
    <property type="component" value="Unassembled WGS sequence"/>
</dbReference>
<keyword evidence="5" id="KW-0547">Nucleotide-binding</keyword>
<dbReference type="FunFam" id="1.10.287.130:FF:000002">
    <property type="entry name" value="Two-component osmosensing histidine kinase"/>
    <property type="match status" value="1"/>
</dbReference>
<dbReference type="PROSITE" id="PS50110">
    <property type="entry name" value="RESPONSE_REGULATORY"/>
    <property type="match status" value="1"/>
</dbReference>
<feature type="modified residue" description="4-aspartylphosphate" evidence="11">
    <location>
        <position position="812"/>
    </location>
</feature>
<dbReference type="CDD" id="cd17546">
    <property type="entry name" value="REC_hyHK_CKI1_RcsC-like"/>
    <property type="match status" value="1"/>
</dbReference>
<dbReference type="Pfam" id="PF13188">
    <property type="entry name" value="PAS_8"/>
    <property type="match status" value="2"/>
</dbReference>
<dbReference type="Gene3D" id="3.40.50.2300">
    <property type="match status" value="1"/>
</dbReference>
<evidence type="ECO:0000256" key="9">
    <source>
        <dbReference type="ARBA" id="ARBA00064003"/>
    </source>
</evidence>
<dbReference type="FunFam" id="3.30.565.10:FF:000010">
    <property type="entry name" value="Sensor histidine kinase RcsC"/>
    <property type="match status" value="1"/>
</dbReference>
<dbReference type="Gene3D" id="1.10.287.130">
    <property type="match status" value="1"/>
</dbReference>
<dbReference type="SUPFAM" id="SSF55874">
    <property type="entry name" value="ATPase domain of HSP90 chaperone/DNA topoisomerase II/histidine kinase"/>
    <property type="match status" value="1"/>
</dbReference>
<keyword evidence="12" id="KW-1133">Transmembrane helix</keyword>
<evidence type="ECO:0000256" key="10">
    <source>
        <dbReference type="ARBA" id="ARBA00068150"/>
    </source>
</evidence>
<feature type="transmembrane region" description="Helical" evidence="12">
    <location>
        <begin position="220"/>
        <end position="244"/>
    </location>
</feature>
<dbReference type="AlphaFoldDB" id="A0A1I3NTS7"/>
<evidence type="ECO:0000256" key="3">
    <source>
        <dbReference type="ARBA" id="ARBA00022553"/>
    </source>
</evidence>
<dbReference type="InterPro" id="IPR005467">
    <property type="entry name" value="His_kinase_dom"/>
</dbReference>
<dbReference type="SMART" id="SM00091">
    <property type="entry name" value="PAS"/>
    <property type="match status" value="2"/>
</dbReference>
<keyword evidence="12" id="KW-0472">Membrane</keyword>
<dbReference type="EMBL" id="FORX01000001">
    <property type="protein sequence ID" value="SFJ12552.1"/>
    <property type="molecule type" value="Genomic_DNA"/>
</dbReference>
<dbReference type="PRINTS" id="PR00344">
    <property type="entry name" value="BCTRLSENSOR"/>
</dbReference>